<sequence>MELLYIQILSPQKARNWEKNHDSQLLEWTKSISQAAEVRLCAENLKEELQGLNYLPSQPPLENFVEHVLGTSSNEAKESTSKGHINDATVQDITTVDTSALTLCFSYQPGDTVTSVCNNIKTGGISDNTLQETIKAVSEAAASQDKNDLKSAIDSVLHQDQPKGYQIIGDNVDLHINVRHMSEQNKNKSLHTFNLVAMRDVVSGSNLPNKHIRTLNDVEISEFLPCHNDVENLKKDFIVLWARVMAKNIPAFSFLKGVVIQDIQHQYSKEMQAVTEEVPLGCLPKNETLNEDMVDILETLQEKYVPMVQNGGESVPADIVFFGGDQLTEELARNIQKARMDGDTIQERLQGVWPKNEDWHGIRIAYQVATDILRKSSSVADWGTFASNAVVSGNTNALRDTLDNYDAVKEFFKLENEAMIVAATMRYFGMDTVDSSPTKNKIPRNLQKSSNEEKRKWLHGHISSMLDEYIMDGVSDIERARDEMGHVGVRPVLPCRFSGCTRTFVYAKCRVNHEKKIHDLEVTEEKQDETSDENKKSELSESK</sequence>
<protein>
    <recommendedName>
        <fullName evidence="2">C2H2-type domain-containing protein</fullName>
    </recommendedName>
</protein>
<evidence type="ECO:0000256" key="1">
    <source>
        <dbReference type="SAM" id="MobiDB-lite"/>
    </source>
</evidence>
<evidence type="ECO:0000313" key="3">
    <source>
        <dbReference type="EMBL" id="CAH3139912.1"/>
    </source>
</evidence>
<comment type="caution">
    <text evidence="3">The sequence shown here is derived from an EMBL/GenBank/DDBJ whole genome shotgun (WGS) entry which is preliminary data.</text>
</comment>
<dbReference type="PROSITE" id="PS00028">
    <property type="entry name" value="ZINC_FINGER_C2H2_1"/>
    <property type="match status" value="1"/>
</dbReference>
<reference evidence="3 4" key="1">
    <citation type="submission" date="2022-05" db="EMBL/GenBank/DDBJ databases">
        <authorList>
            <consortium name="Genoscope - CEA"/>
            <person name="William W."/>
        </authorList>
    </citation>
    <scope>NUCLEOTIDE SEQUENCE [LARGE SCALE GENOMIC DNA]</scope>
</reference>
<organism evidence="3 4">
    <name type="scientific">Porites evermanni</name>
    <dbReference type="NCBI Taxonomy" id="104178"/>
    <lineage>
        <taxon>Eukaryota</taxon>
        <taxon>Metazoa</taxon>
        <taxon>Cnidaria</taxon>
        <taxon>Anthozoa</taxon>
        <taxon>Hexacorallia</taxon>
        <taxon>Scleractinia</taxon>
        <taxon>Fungiina</taxon>
        <taxon>Poritidae</taxon>
        <taxon>Porites</taxon>
    </lineage>
</organism>
<dbReference type="Proteomes" id="UP001159427">
    <property type="component" value="Unassembled WGS sequence"/>
</dbReference>
<accession>A0ABN8PBE3</accession>
<gene>
    <name evidence="3" type="ORF">PEVE_00041516</name>
</gene>
<feature type="domain" description="C2H2-type" evidence="2">
    <location>
        <begin position="495"/>
        <end position="518"/>
    </location>
</feature>
<proteinExistence type="predicted"/>
<evidence type="ECO:0000313" key="4">
    <source>
        <dbReference type="Proteomes" id="UP001159427"/>
    </source>
</evidence>
<keyword evidence="4" id="KW-1185">Reference proteome</keyword>
<dbReference type="InterPro" id="IPR046496">
    <property type="entry name" value="DUF6589"/>
</dbReference>
<name>A0ABN8PBE3_9CNID</name>
<dbReference type="InterPro" id="IPR013087">
    <property type="entry name" value="Znf_C2H2_type"/>
</dbReference>
<feature type="region of interest" description="Disordered" evidence="1">
    <location>
        <begin position="518"/>
        <end position="543"/>
    </location>
</feature>
<evidence type="ECO:0000259" key="2">
    <source>
        <dbReference type="PROSITE" id="PS00028"/>
    </source>
</evidence>
<dbReference type="EMBL" id="CALNXI010000791">
    <property type="protein sequence ID" value="CAH3139912.1"/>
    <property type="molecule type" value="Genomic_DNA"/>
</dbReference>
<dbReference type="Pfam" id="PF20231">
    <property type="entry name" value="DUF6589"/>
    <property type="match status" value="1"/>
</dbReference>